<sequence>MERKKRKTTDLNLIASSIVSQATNMPAKEKNPAAVALGKLGGLKGGKARAEKLSAKRRKEIAMKAAKTRWAAKSE</sequence>
<protein>
    <recommendedName>
        <fullName evidence="3">Histone H1</fullName>
    </recommendedName>
</protein>
<name>A0A1F7RWX0_9BACT</name>
<evidence type="ECO:0000313" key="1">
    <source>
        <dbReference type="EMBL" id="OGL45514.1"/>
    </source>
</evidence>
<dbReference type="EMBL" id="MGDE01000130">
    <property type="protein sequence ID" value="OGL45514.1"/>
    <property type="molecule type" value="Genomic_DNA"/>
</dbReference>
<gene>
    <name evidence="1" type="ORF">A2W05_06355</name>
</gene>
<dbReference type="AlphaFoldDB" id="A0A1F7RWX0"/>
<evidence type="ECO:0000313" key="2">
    <source>
        <dbReference type="Proteomes" id="UP000178797"/>
    </source>
</evidence>
<dbReference type="Proteomes" id="UP000178797">
    <property type="component" value="Unassembled WGS sequence"/>
</dbReference>
<proteinExistence type="predicted"/>
<evidence type="ECO:0008006" key="3">
    <source>
        <dbReference type="Google" id="ProtNLM"/>
    </source>
</evidence>
<accession>A0A1F7RWX0</accession>
<comment type="caution">
    <text evidence="1">The sequence shown here is derived from an EMBL/GenBank/DDBJ whole genome shotgun (WGS) entry which is preliminary data.</text>
</comment>
<reference evidence="1 2" key="1">
    <citation type="journal article" date="2016" name="Nat. Commun.">
        <title>Thousands of microbial genomes shed light on interconnected biogeochemical processes in an aquifer system.</title>
        <authorList>
            <person name="Anantharaman K."/>
            <person name="Brown C.T."/>
            <person name="Hug L.A."/>
            <person name="Sharon I."/>
            <person name="Castelle C.J."/>
            <person name="Probst A.J."/>
            <person name="Thomas B.C."/>
            <person name="Singh A."/>
            <person name="Wilkins M.J."/>
            <person name="Karaoz U."/>
            <person name="Brodie E.L."/>
            <person name="Williams K.H."/>
            <person name="Hubbard S.S."/>
            <person name="Banfield J.F."/>
        </authorList>
    </citation>
    <scope>NUCLEOTIDE SEQUENCE [LARGE SCALE GENOMIC DNA]</scope>
</reference>
<organism evidence="1 2">
    <name type="scientific">Candidatus Schekmanbacteria bacterium RBG_16_38_10</name>
    <dbReference type="NCBI Taxonomy" id="1817879"/>
    <lineage>
        <taxon>Bacteria</taxon>
        <taxon>Candidatus Schekmaniibacteriota</taxon>
    </lineage>
</organism>